<dbReference type="SUPFAM" id="SSF48498">
    <property type="entry name" value="Tetracyclin repressor-like, C-terminal domain"/>
    <property type="match status" value="1"/>
</dbReference>
<dbReference type="RefSeq" id="WP_106845148.1">
    <property type="nucleotide sequence ID" value="NZ_CP027792.1"/>
</dbReference>
<evidence type="ECO:0000256" key="4">
    <source>
        <dbReference type="ARBA" id="ARBA00023163"/>
    </source>
</evidence>
<dbReference type="GO" id="GO:0000976">
    <property type="term" value="F:transcription cis-regulatory region binding"/>
    <property type="evidence" value="ECO:0007669"/>
    <property type="project" value="TreeGrafter"/>
</dbReference>
<accession>A0A2P1NHQ3</accession>
<dbReference type="InterPro" id="IPR023772">
    <property type="entry name" value="DNA-bd_HTH_TetR-type_CS"/>
</dbReference>
<dbReference type="PANTHER" id="PTHR30055">
    <property type="entry name" value="HTH-TYPE TRANSCRIPTIONAL REGULATOR RUTR"/>
    <property type="match status" value="1"/>
</dbReference>
<feature type="domain" description="HTH tetR-type" evidence="7">
    <location>
        <begin position="29"/>
        <end position="89"/>
    </location>
</feature>
<dbReference type="InterPro" id="IPR050109">
    <property type="entry name" value="HTH-type_TetR-like_transc_reg"/>
</dbReference>
<keyword evidence="2" id="KW-0805">Transcription regulation</keyword>
<dbReference type="OrthoDB" id="9809772at2"/>
<dbReference type="PROSITE" id="PS01081">
    <property type="entry name" value="HTH_TETR_1"/>
    <property type="match status" value="1"/>
</dbReference>
<keyword evidence="1" id="KW-0678">Repressor</keyword>
<evidence type="ECO:0000256" key="3">
    <source>
        <dbReference type="ARBA" id="ARBA00023125"/>
    </source>
</evidence>
<dbReference type="SUPFAM" id="SSF46689">
    <property type="entry name" value="Homeodomain-like"/>
    <property type="match status" value="1"/>
</dbReference>
<protein>
    <submittedName>
        <fullName evidence="8">TetR family transcriptional regulator</fullName>
    </submittedName>
</protein>
<sequence length="233" mass="24649">MASKGVRVAAAQAQSQPAMRRRPRQSRAQASSQALQEAFVRVLLDVGYEKTTVREVVAVAGVGVGTFYEYFGNMQALAALVVHQHVKALAQQARAAARGSAGLPLAQVVAGQLHAQVAPVLQQAPLWAQLFALERQVSTRDAFARQYEAWVELWRVALASAADPPLDAASAARMLHSMTYGSVSQALLSRGGGGGAGGGAGPDRDRLWAELQRAAQAYAAVLARQPISSENSH</sequence>
<organism evidence="8 9">
    <name type="scientific">Pulveribacter suum</name>
    <dbReference type="NCBI Taxonomy" id="2116657"/>
    <lineage>
        <taxon>Bacteria</taxon>
        <taxon>Pseudomonadati</taxon>
        <taxon>Pseudomonadota</taxon>
        <taxon>Betaproteobacteria</taxon>
        <taxon>Burkholderiales</taxon>
        <taxon>Comamonadaceae</taxon>
        <taxon>Pulveribacter</taxon>
    </lineage>
</organism>
<dbReference type="KEGG" id="melm:C7H73_02105"/>
<evidence type="ECO:0000256" key="1">
    <source>
        <dbReference type="ARBA" id="ARBA00022491"/>
    </source>
</evidence>
<evidence type="ECO:0000313" key="9">
    <source>
        <dbReference type="Proteomes" id="UP000241829"/>
    </source>
</evidence>
<dbReference type="InterPro" id="IPR009057">
    <property type="entry name" value="Homeodomain-like_sf"/>
</dbReference>
<evidence type="ECO:0000256" key="5">
    <source>
        <dbReference type="PROSITE-ProRule" id="PRU00335"/>
    </source>
</evidence>
<dbReference type="Proteomes" id="UP000241829">
    <property type="component" value="Chromosome"/>
</dbReference>
<dbReference type="InterPro" id="IPR001647">
    <property type="entry name" value="HTH_TetR"/>
</dbReference>
<evidence type="ECO:0000256" key="6">
    <source>
        <dbReference type="SAM" id="MobiDB-lite"/>
    </source>
</evidence>
<feature type="DNA-binding region" description="H-T-H motif" evidence="5">
    <location>
        <begin position="52"/>
        <end position="71"/>
    </location>
</feature>
<dbReference type="EMBL" id="CP027792">
    <property type="protein sequence ID" value="AVP56587.1"/>
    <property type="molecule type" value="Genomic_DNA"/>
</dbReference>
<gene>
    <name evidence="8" type="ORF">C7H73_02105</name>
</gene>
<evidence type="ECO:0000313" key="8">
    <source>
        <dbReference type="EMBL" id="AVP56587.1"/>
    </source>
</evidence>
<dbReference type="AlphaFoldDB" id="A0A2P1NHQ3"/>
<dbReference type="PROSITE" id="PS50977">
    <property type="entry name" value="HTH_TETR_2"/>
    <property type="match status" value="1"/>
</dbReference>
<dbReference type="InterPro" id="IPR036271">
    <property type="entry name" value="Tet_transcr_reg_TetR-rel_C_sf"/>
</dbReference>
<dbReference type="GO" id="GO:0003700">
    <property type="term" value="F:DNA-binding transcription factor activity"/>
    <property type="evidence" value="ECO:0007669"/>
    <property type="project" value="TreeGrafter"/>
</dbReference>
<evidence type="ECO:0000256" key="2">
    <source>
        <dbReference type="ARBA" id="ARBA00023015"/>
    </source>
</evidence>
<proteinExistence type="predicted"/>
<dbReference type="Gene3D" id="1.10.357.10">
    <property type="entry name" value="Tetracycline Repressor, domain 2"/>
    <property type="match status" value="1"/>
</dbReference>
<feature type="compositionally biased region" description="Low complexity" evidence="6">
    <location>
        <begin position="1"/>
        <end position="18"/>
    </location>
</feature>
<reference evidence="9" key="1">
    <citation type="submission" date="2018-03" db="EMBL/GenBank/DDBJ databases">
        <title>Genome sequencing of Melaminivora sp. strain SC2-7.</title>
        <authorList>
            <person name="Kim S.-J."/>
            <person name="Heo J."/>
            <person name="Ahn J.-H."/>
            <person name="Kwon S.-W."/>
        </authorList>
    </citation>
    <scope>NUCLEOTIDE SEQUENCE [LARGE SCALE GENOMIC DNA]</scope>
    <source>
        <strain evidence="9">SC2-7</strain>
    </source>
</reference>
<feature type="region of interest" description="Disordered" evidence="6">
    <location>
        <begin position="1"/>
        <end position="27"/>
    </location>
</feature>
<evidence type="ECO:0000259" key="7">
    <source>
        <dbReference type="PROSITE" id="PS50977"/>
    </source>
</evidence>
<dbReference type="Pfam" id="PF00440">
    <property type="entry name" value="TetR_N"/>
    <property type="match status" value="1"/>
</dbReference>
<dbReference type="PANTHER" id="PTHR30055:SF234">
    <property type="entry name" value="HTH-TYPE TRANSCRIPTIONAL REGULATOR BETI"/>
    <property type="match status" value="1"/>
</dbReference>
<name>A0A2P1NHQ3_9BURK</name>
<keyword evidence="9" id="KW-1185">Reference proteome</keyword>
<keyword evidence="3 5" id="KW-0238">DNA-binding</keyword>
<keyword evidence="4" id="KW-0804">Transcription</keyword>